<sequence length="295" mass="31344">MNPRSLILIAVAGVGVLLVVLLTRSFLSGLEQQSRQVQATAVQAPAAKILVASKPLPVGTILTKDHVSWRSWPEDGLAADYYSQPKSKIEDIVGKVVRAPISGGEPVTKSAMVSQGEKGFMAAVLSPGMRAVTVKLSPTSSVGGFVFPGDRVDVILTQSFDMQGTKIPYVTSETVFQNVRVLGVDQRSPADAEEVKIAKTATLEVTPKMAEKVAMLERLGSLSLSLRSLVGGNDSLPSDPDSPPVGTTLTFTDSPEVSKFRPDAAEDEKRDVVIVRRGSTAQEVDGTGESKERGK</sequence>
<feature type="region of interest" description="Disordered" evidence="1">
    <location>
        <begin position="233"/>
        <end position="295"/>
    </location>
</feature>
<feature type="transmembrane region" description="Helical" evidence="2">
    <location>
        <begin position="6"/>
        <end position="27"/>
    </location>
</feature>
<evidence type="ECO:0000313" key="5">
    <source>
        <dbReference type="Proteomes" id="UP001595776"/>
    </source>
</evidence>
<dbReference type="InterPro" id="IPR013974">
    <property type="entry name" value="SAF"/>
</dbReference>
<evidence type="ECO:0000259" key="3">
    <source>
        <dbReference type="SMART" id="SM00858"/>
    </source>
</evidence>
<organism evidence="4 5">
    <name type="scientific">Kordiimonas lipolytica</name>
    <dbReference type="NCBI Taxonomy" id="1662421"/>
    <lineage>
        <taxon>Bacteria</taxon>
        <taxon>Pseudomonadati</taxon>
        <taxon>Pseudomonadota</taxon>
        <taxon>Alphaproteobacteria</taxon>
        <taxon>Kordiimonadales</taxon>
        <taxon>Kordiimonadaceae</taxon>
        <taxon>Kordiimonas</taxon>
    </lineage>
</organism>
<keyword evidence="2" id="KW-0472">Membrane</keyword>
<gene>
    <name evidence="4" type="primary">cpaB</name>
    <name evidence="4" type="ORF">ACFO5Q_14380</name>
</gene>
<dbReference type="EMBL" id="JBHSCR010000014">
    <property type="protein sequence ID" value="MFC4349038.1"/>
    <property type="molecule type" value="Genomic_DNA"/>
</dbReference>
<dbReference type="Proteomes" id="UP001595776">
    <property type="component" value="Unassembled WGS sequence"/>
</dbReference>
<dbReference type="InterPro" id="IPR017592">
    <property type="entry name" value="Pilus_assmbl_Flp-typ_CpaB"/>
</dbReference>
<dbReference type="RefSeq" id="WP_068143809.1">
    <property type="nucleotide sequence ID" value="NZ_JBHSCR010000014.1"/>
</dbReference>
<dbReference type="Pfam" id="PF08666">
    <property type="entry name" value="SAF"/>
    <property type="match status" value="1"/>
</dbReference>
<feature type="compositionally biased region" description="Basic and acidic residues" evidence="1">
    <location>
        <begin position="256"/>
        <end position="274"/>
    </location>
</feature>
<evidence type="ECO:0000256" key="2">
    <source>
        <dbReference type="SAM" id="Phobius"/>
    </source>
</evidence>
<dbReference type="NCBIfam" id="TIGR03177">
    <property type="entry name" value="pilus_cpaB"/>
    <property type="match status" value="1"/>
</dbReference>
<accession>A0ABV8UE56</accession>
<keyword evidence="5" id="KW-1185">Reference proteome</keyword>
<reference evidence="5" key="1">
    <citation type="journal article" date="2019" name="Int. J. Syst. Evol. Microbiol.">
        <title>The Global Catalogue of Microorganisms (GCM) 10K type strain sequencing project: providing services to taxonomists for standard genome sequencing and annotation.</title>
        <authorList>
            <consortium name="The Broad Institute Genomics Platform"/>
            <consortium name="The Broad Institute Genome Sequencing Center for Infectious Disease"/>
            <person name="Wu L."/>
            <person name="Ma J."/>
        </authorList>
    </citation>
    <scope>NUCLEOTIDE SEQUENCE [LARGE SCALE GENOMIC DNA]</scope>
    <source>
        <strain evidence="5">CGMCC 1.15304</strain>
    </source>
</reference>
<dbReference type="InterPro" id="IPR031571">
    <property type="entry name" value="RcpC_dom"/>
</dbReference>
<dbReference type="Pfam" id="PF16976">
    <property type="entry name" value="RcpC"/>
    <property type="match status" value="1"/>
</dbReference>
<keyword evidence="2" id="KW-1133">Transmembrane helix</keyword>
<keyword evidence="2" id="KW-0812">Transmembrane</keyword>
<comment type="caution">
    <text evidence="4">The sequence shown here is derived from an EMBL/GenBank/DDBJ whole genome shotgun (WGS) entry which is preliminary data.</text>
</comment>
<dbReference type="SMART" id="SM00858">
    <property type="entry name" value="SAF"/>
    <property type="match status" value="1"/>
</dbReference>
<dbReference type="CDD" id="cd11614">
    <property type="entry name" value="SAF_CpaB_FlgA_like"/>
    <property type="match status" value="1"/>
</dbReference>
<feature type="compositionally biased region" description="Polar residues" evidence="1">
    <location>
        <begin position="245"/>
        <end position="255"/>
    </location>
</feature>
<evidence type="ECO:0000313" key="4">
    <source>
        <dbReference type="EMBL" id="MFC4349038.1"/>
    </source>
</evidence>
<name>A0ABV8UE56_9PROT</name>
<proteinExistence type="predicted"/>
<evidence type="ECO:0000256" key="1">
    <source>
        <dbReference type="SAM" id="MobiDB-lite"/>
    </source>
</evidence>
<protein>
    <submittedName>
        <fullName evidence="4">Flp pilus assembly protein CpaB</fullName>
    </submittedName>
</protein>
<dbReference type="Gene3D" id="3.90.1210.10">
    <property type="entry name" value="Antifreeze-like/N-acetylneuraminic acid synthase C-terminal domain"/>
    <property type="match status" value="1"/>
</dbReference>
<feature type="domain" description="SAF" evidence="3">
    <location>
        <begin position="47"/>
        <end position="113"/>
    </location>
</feature>